<protein>
    <submittedName>
        <fullName evidence="2">Uncharacterized protein</fullName>
    </submittedName>
</protein>
<sequence>MAVNDREMAESLTTTPGWPTMVSVPEEGVSVPFAGGDWMR</sequence>
<dbReference type="EMBL" id="BABS01000065">
    <property type="protein sequence ID" value="GAA09074.1"/>
    <property type="molecule type" value="Genomic_DNA"/>
</dbReference>
<evidence type="ECO:0000313" key="3">
    <source>
        <dbReference type="Proteomes" id="UP000004319"/>
    </source>
</evidence>
<organism evidence="2 3">
    <name type="scientific">Acetobacter tropicalis NBRC 101654</name>
    <dbReference type="NCBI Taxonomy" id="749388"/>
    <lineage>
        <taxon>Bacteria</taxon>
        <taxon>Pseudomonadati</taxon>
        <taxon>Pseudomonadota</taxon>
        <taxon>Alphaproteobacteria</taxon>
        <taxon>Acetobacterales</taxon>
        <taxon>Acetobacteraceae</taxon>
        <taxon>Acetobacter</taxon>
    </lineage>
</organism>
<comment type="caution">
    <text evidence="2">The sequence shown here is derived from an EMBL/GenBank/DDBJ whole genome shotgun (WGS) entry which is preliminary data.</text>
</comment>
<gene>
    <name evidence="2" type="ORF">ATPR_2078</name>
</gene>
<dbReference type="AlphaFoldDB" id="F7VFC9"/>
<evidence type="ECO:0000256" key="1">
    <source>
        <dbReference type="SAM" id="MobiDB-lite"/>
    </source>
</evidence>
<dbReference type="Proteomes" id="UP000004319">
    <property type="component" value="Unassembled WGS sequence"/>
</dbReference>
<feature type="region of interest" description="Disordered" evidence="1">
    <location>
        <begin position="1"/>
        <end position="23"/>
    </location>
</feature>
<evidence type="ECO:0000313" key="2">
    <source>
        <dbReference type="EMBL" id="GAA09074.1"/>
    </source>
</evidence>
<proteinExistence type="predicted"/>
<name>F7VFC9_9PROT</name>
<reference evidence="2 3" key="1">
    <citation type="journal article" date="2011" name="Biochem. Biophys. Res. Commun.">
        <title>Increased number of Arginine-based salt bridges contributes to the thermotolerance of thermotolerant acetic acid bacteria, Acetobacter tropicalis SKU1100.</title>
        <authorList>
            <person name="Matsutani M."/>
            <person name="Hirakawa H."/>
            <person name="Nishikura M."/>
            <person name="Soemphol W."/>
            <person name="Ali I.A.I."/>
            <person name="Yakushi T."/>
            <person name="Matsushita K."/>
        </authorList>
    </citation>
    <scope>NUCLEOTIDE SEQUENCE [LARGE SCALE GENOMIC DNA]</scope>
    <source>
        <strain evidence="2 3">NBRC 101654</strain>
    </source>
</reference>
<accession>F7VFC9</accession>